<sequence>MAVSKLGPAAAFLARILLLLLVVAQVAVGGPNIGLIPGSPACPHTCTNPQQSYTRSCLYADHCSPRVMCSVGVKCGTSLKPASTGGWLQIDCL</sequence>
<protein>
    <submittedName>
        <fullName evidence="1">Uncharacterized protein</fullName>
    </submittedName>
</protein>
<evidence type="ECO:0000313" key="1">
    <source>
        <dbReference type="EnsemblPlants" id="EMT07570"/>
    </source>
</evidence>
<organism evidence="1">
    <name type="scientific">Aegilops tauschii</name>
    <name type="common">Tausch's goatgrass</name>
    <name type="synonym">Aegilops squarrosa</name>
    <dbReference type="NCBI Taxonomy" id="37682"/>
    <lineage>
        <taxon>Eukaryota</taxon>
        <taxon>Viridiplantae</taxon>
        <taxon>Streptophyta</taxon>
        <taxon>Embryophyta</taxon>
        <taxon>Tracheophyta</taxon>
        <taxon>Spermatophyta</taxon>
        <taxon>Magnoliopsida</taxon>
        <taxon>Liliopsida</taxon>
        <taxon>Poales</taxon>
        <taxon>Poaceae</taxon>
        <taxon>BOP clade</taxon>
        <taxon>Pooideae</taxon>
        <taxon>Triticodae</taxon>
        <taxon>Triticeae</taxon>
        <taxon>Triticinae</taxon>
        <taxon>Aegilops</taxon>
    </lineage>
</organism>
<proteinExistence type="predicted"/>
<accession>M8B1V4</accession>
<name>M8B1V4_AEGTA</name>
<dbReference type="EnsemblPlants" id="EMT07570">
    <property type="protein sequence ID" value="EMT07570"/>
    <property type="gene ID" value="F775_09490"/>
</dbReference>
<reference evidence="1" key="1">
    <citation type="submission" date="2015-06" db="UniProtKB">
        <authorList>
            <consortium name="EnsemblPlants"/>
        </authorList>
    </citation>
    <scope>IDENTIFICATION</scope>
</reference>
<dbReference type="AlphaFoldDB" id="M8B1V4"/>